<gene>
    <name evidence="7" type="ORF">J2S69_002032</name>
    <name evidence="6" type="ORF">O2L01_14555</name>
</gene>
<keyword evidence="2" id="KW-0479">Metal-binding</keyword>
<evidence type="ECO:0000313" key="6">
    <source>
        <dbReference type="EMBL" id="MDA1386213.1"/>
    </source>
</evidence>
<dbReference type="Proteomes" id="UP001145799">
    <property type="component" value="Unassembled WGS sequence"/>
</dbReference>
<keyword evidence="1" id="KW-0540">Nuclease</keyword>
<dbReference type="InterPro" id="IPR002716">
    <property type="entry name" value="PIN_dom"/>
</dbReference>
<feature type="domain" description="PIN" evidence="5">
    <location>
        <begin position="8"/>
        <end position="111"/>
    </location>
</feature>
<evidence type="ECO:0000313" key="9">
    <source>
        <dbReference type="Proteomes" id="UP001183604"/>
    </source>
</evidence>
<accession>A0A9X3PUY0</accession>
<keyword evidence="3" id="KW-0378">Hydrolase</keyword>
<dbReference type="Pfam" id="PF13470">
    <property type="entry name" value="PIN_3"/>
    <property type="match status" value="1"/>
</dbReference>
<keyword evidence="9" id="KW-1185">Reference proteome</keyword>
<evidence type="ECO:0000313" key="7">
    <source>
        <dbReference type="EMBL" id="MDR7338313.1"/>
    </source>
</evidence>
<evidence type="ECO:0000313" key="8">
    <source>
        <dbReference type="Proteomes" id="UP001145799"/>
    </source>
</evidence>
<name>A0A9X3PUY0_9ACTN</name>
<dbReference type="EMBL" id="JAVDYD010000001">
    <property type="protein sequence ID" value="MDR7338313.1"/>
    <property type="molecule type" value="Genomic_DNA"/>
</dbReference>
<dbReference type="GO" id="GO:0004518">
    <property type="term" value="F:nuclease activity"/>
    <property type="evidence" value="ECO:0007669"/>
    <property type="project" value="UniProtKB-KW"/>
</dbReference>
<dbReference type="GO" id="GO:0016787">
    <property type="term" value="F:hydrolase activity"/>
    <property type="evidence" value="ECO:0007669"/>
    <property type="project" value="UniProtKB-KW"/>
</dbReference>
<dbReference type="EMBL" id="JAPZVQ010000008">
    <property type="protein sequence ID" value="MDA1386213.1"/>
    <property type="molecule type" value="Genomic_DNA"/>
</dbReference>
<organism evidence="6 8">
    <name type="scientific">Glycomyces lechevalierae</name>
    <dbReference type="NCBI Taxonomy" id="256034"/>
    <lineage>
        <taxon>Bacteria</taxon>
        <taxon>Bacillati</taxon>
        <taxon>Actinomycetota</taxon>
        <taxon>Actinomycetes</taxon>
        <taxon>Glycomycetales</taxon>
        <taxon>Glycomycetaceae</taxon>
        <taxon>Glycomyces</taxon>
    </lineage>
</organism>
<evidence type="ECO:0000259" key="5">
    <source>
        <dbReference type="Pfam" id="PF13470"/>
    </source>
</evidence>
<dbReference type="Proteomes" id="UP001183604">
    <property type="component" value="Unassembled WGS sequence"/>
</dbReference>
<reference evidence="7 9" key="2">
    <citation type="submission" date="2023-07" db="EMBL/GenBank/DDBJ databases">
        <title>Sequencing the genomes of 1000 actinobacteria strains.</title>
        <authorList>
            <person name="Klenk H.-P."/>
        </authorList>
    </citation>
    <scope>NUCLEOTIDE SEQUENCE [LARGE SCALE GENOMIC DNA]</scope>
    <source>
        <strain evidence="7 9">DSM 44724</strain>
    </source>
</reference>
<dbReference type="SUPFAM" id="SSF88723">
    <property type="entry name" value="PIN domain-like"/>
    <property type="match status" value="1"/>
</dbReference>
<comment type="caution">
    <text evidence="6">The sequence shown here is derived from an EMBL/GenBank/DDBJ whole genome shotgun (WGS) entry which is preliminary data.</text>
</comment>
<proteinExistence type="predicted"/>
<keyword evidence="4" id="KW-0460">Magnesium</keyword>
<dbReference type="RefSeq" id="WP_270122681.1">
    <property type="nucleotide sequence ID" value="NZ_BAAAOM010000005.1"/>
</dbReference>
<dbReference type="InterPro" id="IPR029060">
    <property type="entry name" value="PIN-like_dom_sf"/>
</dbReference>
<evidence type="ECO:0000256" key="2">
    <source>
        <dbReference type="ARBA" id="ARBA00022723"/>
    </source>
</evidence>
<dbReference type="GO" id="GO:0046872">
    <property type="term" value="F:metal ion binding"/>
    <property type="evidence" value="ECO:0007669"/>
    <property type="project" value="UniProtKB-KW"/>
</dbReference>
<evidence type="ECO:0000256" key="1">
    <source>
        <dbReference type="ARBA" id="ARBA00022722"/>
    </source>
</evidence>
<dbReference type="AlphaFoldDB" id="A0A9X3PUY0"/>
<sequence length="135" mass="15181">MPLRALYDANALYPNTLRDILIRVAQANLVQARWTRSILYEMERAIRRNRPDIDPAKLAVLRDRMNASLRDCEVEGYESLIDGLKLPDADDRHVLAAAIACRADAIVTFNLSDFPRMRWHSGASKHGALTSSCSS</sequence>
<evidence type="ECO:0000256" key="4">
    <source>
        <dbReference type="ARBA" id="ARBA00022842"/>
    </source>
</evidence>
<protein>
    <submittedName>
        <fullName evidence="7">Nucleic acid-binding protein</fullName>
    </submittedName>
    <submittedName>
        <fullName evidence="6">PIN domain-containing protein</fullName>
    </submittedName>
</protein>
<reference evidence="6" key="1">
    <citation type="submission" date="2022-12" db="EMBL/GenBank/DDBJ databases">
        <title>Gycomyces niveus sp.nov., a novel actinomycete isolated from soil in Shouguang.</title>
        <authorList>
            <person name="Yang X."/>
        </authorList>
    </citation>
    <scope>NUCLEOTIDE SEQUENCE</scope>
    <source>
        <strain evidence="6">DSM 44724</strain>
    </source>
</reference>
<evidence type="ECO:0000256" key="3">
    <source>
        <dbReference type="ARBA" id="ARBA00022801"/>
    </source>
</evidence>